<reference evidence="4" key="1">
    <citation type="journal article" date="2017" name="Genome Biol.">
        <title>Comparative genomics reveals high biological diversity and specific adaptations in the industrially and medically important fungal genus Aspergillus.</title>
        <authorList>
            <person name="de Vries R.P."/>
            <person name="Riley R."/>
            <person name="Wiebenga A."/>
            <person name="Aguilar-Osorio G."/>
            <person name="Amillis S."/>
            <person name="Uchima C.A."/>
            <person name="Anderluh G."/>
            <person name="Asadollahi M."/>
            <person name="Askin M."/>
            <person name="Barry K."/>
            <person name="Battaglia E."/>
            <person name="Bayram O."/>
            <person name="Benocci T."/>
            <person name="Braus-Stromeyer S.A."/>
            <person name="Caldana C."/>
            <person name="Canovas D."/>
            <person name="Cerqueira G.C."/>
            <person name="Chen F."/>
            <person name="Chen W."/>
            <person name="Choi C."/>
            <person name="Clum A."/>
            <person name="Dos Santos R.A."/>
            <person name="Damasio A.R."/>
            <person name="Diallinas G."/>
            <person name="Emri T."/>
            <person name="Fekete E."/>
            <person name="Flipphi M."/>
            <person name="Freyberg S."/>
            <person name="Gallo A."/>
            <person name="Gournas C."/>
            <person name="Habgood R."/>
            <person name="Hainaut M."/>
            <person name="Harispe M.L."/>
            <person name="Henrissat B."/>
            <person name="Hilden K.S."/>
            <person name="Hope R."/>
            <person name="Hossain A."/>
            <person name="Karabika E."/>
            <person name="Karaffa L."/>
            <person name="Karanyi Z."/>
            <person name="Krasevec N."/>
            <person name="Kuo A."/>
            <person name="Kusch H."/>
            <person name="LaButti K."/>
            <person name="Lagendijk E.L."/>
            <person name="Lapidus A."/>
            <person name="Levasseur A."/>
            <person name="Lindquist E."/>
            <person name="Lipzen A."/>
            <person name="Logrieco A.F."/>
            <person name="MacCabe A."/>
            <person name="Maekelae M.R."/>
            <person name="Malavazi I."/>
            <person name="Melin P."/>
            <person name="Meyer V."/>
            <person name="Mielnichuk N."/>
            <person name="Miskei M."/>
            <person name="Molnar A.P."/>
            <person name="Mule G."/>
            <person name="Ngan C.Y."/>
            <person name="Orejas M."/>
            <person name="Orosz E."/>
            <person name="Ouedraogo J.P."/>
            <person name="Overkamp K.M."/>
            <person name="Park H.-S."/>
            <person name="Perrone G."/>
            <person name="Piumi F."/>
            <person name="Punt P.J."/>
            <person name="Ram A.F."/>
            <person name="Ramon A."/>
            <person name="Rauscher S."/>
            <person name="Record E."/>
            <person name="Riano-Pachon D.M."/>
            <person name="Robert V."/>
            <person name="Roehrig J."/>
            <person name="Ruller R."/>
            <person name="Salamov A."/>
            <person name="Salih N.S."/>
            <person name="Samson R.A."/>
            <person name="Sandor E."/>
            <person name="Sanguinetti M."/>
            <person name="Schuetze T."/>
            <person name="Sepcic K."/>
            <person name="Shelest E."/>
            <person name="Sherlock G."/>
            <person name="Sophianopoulou V."/>
            <person name="Squina F.M."/>
            <person name="Sun H."/>
            <person name="Susca A."/>
            <person name="Todd R.B."/>
            <person name="Tsang A."/>
            <person name="Unkles S.E."/>
            <person name="van de Wiele N."/>
            <person name="van Rossen-Uffink D."/>
            <person name="Oliveira J.V."/>
            <person name="Vesth T.C."/>
            <person name="Visser J."/>
            <person name="Yu J.-H."/>
            <person name="Zhou M."/>
            <person name="Andersen M.R."/>
            <person name="Archer D.B."/>
            <person name="Baker S.E."/>
            <person name="Benoit I."/>
            <person name="Brakhage A.A."/>
            <person name="Braus G.H."/>
            <person name="Fischer R."/>
            <person name="Frisvad J.C."/>
            <person name="Goldman G.H."/>
            <person name="Houbraken J."/>
            <person name="Oakley B."/>
            <person name="Pocsi I."/>
            <person name="Scazzocchio C."/>
            <person name="Seiboth B."/>
            <person name="vanKuyk P.A."/>
            <person name="Wortman J."/>
            <person name="Dyer P.S."/>
            <person name="Grigoriev I.V."/>
        </authorList>
    </citation>
    <scope>NUCLEOTIDE SEQUENCE [LARGE SCALE GENOMIC DNA]</scope>
    <source>
        <strain evidence="4">ATCC 16872 / CBS 172.66 / WB 5094</strain>
    </source>
</reference>
<feature type="region of interest" description="Disordered" evidence="1">
    <location>
        <begin position="528"/>
        <end position="555"/>
    </location>
</feature>
<name>A0A1L9X5V7_ASPA1</name>
<sequence length="633" mass="69849">MSELELLADPLSVLPPEVVLRVLDFTPAPTLASLTAVSKAWHQFIDVTHQQAIYAAALKNNQPSGRSSQLSNTTFSKLFEGALPCKELCKRQALLTRNWAESQPSARESVLQVGNEFIWRFRPDFKRRIFISTSHAGGLYVTDMDTGLNLWNLPSTLDSDEDAVRPFAHLEYQDGMAVFDREGDALEVWQADLEGAKRGEFRRIAILDHDCQTRGFQLSYGSLCVVSTEGQGFVYDMTQRPPQLTTHLDIEQDAVGHLDQSQDAVIYSMGPRGYHVYDKKSGAFLGELQPSLCTEKYHIRPPAVAHPSPRAAFAGFADAVRQGTSRSSYQEGVSRKDHLVPIKVERGPFPTPNDPEHVRNREDEWGAGMLDGELFTGFSRAGRVFVCSNWRKALESSASMAAHSDLIECDSNGRGFDLGGWLSVRNHRVMFEIQDRVYVVGLDDKDRVQVGDRPARGSFSLVTSSVVHLNVPVSFMALYDDAIMTTYTTIAWRQSLPHLPGAAPPQPEQGPARIFPIKAVRVLNLAPKLDGDTPKSNQDANGSEDSASAGRNLWGSEQAPLPLEGVAVSPALVELITMLDEDLDGEEEDEGIVTFTDPLEGESEADSEWEDEEDDGEGEEELQGGREYGDAPV</sequence>
<dbReference type="EMBL" id="KV878971">
    <property type="protein sequence ID" value="OJK03835.1"/>
    <property type="molecule type" value="Genomic_DNA"/>
</dbReference>
<organism evidence="3 4">
    <name type="scientific">Aspergillus aculeatus (strain ATCC 16872 / CBS 172.66 / WB 5094)</name>
    <dbReference type="NCBI Taxonomy" id="690307"/>
    <lineage>
        <taxon>Eukaryota</taxon>
        <taxon>Fungi</taxon>
        <taxon>Dikarya</taxon>
        <taxon>Ascomycota</taxon>
        <taxon>Pezizomycotina</taxon>
        <taxon>Eurotiomycetes</taxon>
        <taxon>Eurotiomycetidae</taxon>
        <taxon>Eurotiales</taxon>
        <taxon>Aspergillaceae</taxon>
        <taxon>Aspergillus</taxon>
        <taxon>Aspergillus subgen. Circumdati</taxon>
    </lineage>
</organism>
<dbReference type="InterPro" id="IPR001810">
    <property type="entry name" value="F-box_dom"/>
</dbReference>
<evidence type="ECO:0000256" key="1">
    <source>
        <dbReference type="SAM" id="MobiDB-lite"/>
    </source>
</evidence>
<dbReference type="SUPFAM" id="SSF81383">
    <property type="entry name" value="F-box domain"/>
    <property type="match status" value="1"/>
</dbReference>
<dbReference type="OrthoDB" id="550575at2759"/>
<dbReference type="RefSeq" id="XP_020060174.1">
    <property type="nucleotide sequence ID" value="XM_020199038.1"/>
</dbReference>
<dbReference type="Gene3D" id="1.20.1280.50">
    <property type="match status" value="1"/>
</dbReference>
<evidence type="ECO:0000313" key="3">
    <source>
        <dbReference type="EMBL" id="OJK03835.1"/>
    </source>
</evidence>
<dbReference type="OMA" id="RNHRIMF"/>
<dbReference type="STRING" id="690307.A0A1L9X5V7"/>
<dbReference type="GeneID" id="30972852"/>
<evidence type="ECO:0000313" key="4">
    <source>
        <dbReference type="Proteomes" id="UP000184546"/>
    </source>
</evidence>
<dbReference type="InterPro" id="IPR011044">
    <property type="entry name" value="Quino_amine_DH_bsu"/>
</dbReference>
<dbReference type="Pfam" id="PF12937">
    <property type="entry name" value="F-box-like"/>
    <property type="match status" value="1"/>
</dbReference>
<feature type="compositionally biased region" description="Basic and acidic residues" evidence="1">
    <location>
        <begin position="623"/>
        <end position="633"/>
    </location>
</feature>
<feature type="compositionally biased region" description="Acidic residues" evidence="1">
    <location>
        <begin position="599"/>
        <end position="622"/>
    </location>
</feature>
<feature type="region of interest" description="Disordered" evidence="1">
    <location>
        <begin position="582"/>
        <end position="633"/>
    </location>
</feature>
<dbReference type="InterPro" id="IPR036047">
    <property type="entry name" value="F-box-like_dom_sf"/>
</dbReference>
<feature type="compositionally biased region" description="Acidic residues" evidence="1">
    <location>
        <begin position="582"/>
        <end position="591"/>
    </location>
</feature>
<evidence type="ECO:0000259" key="2">
    <source>
        <dbReference type="PROSITE" id="PS50181"/>
    </source>
</evidence>
<proteinExistence type="predicted"/>
<feature type="domain" description="F-box" evidence="2">
    <location>
        <begin position="8"/>
        <end position="57"/>
    </location>
</feature>
<dbReference type="AlphaFoldDB" id="A0A1L9X5V7"/>
<feature type="compositionally biased region" description="Polar residues" evidence="1">
    <location>
        <begin position="534"/>
        <end position="546"/>
    </location>
</feature>
<protein>
    <recommendedName>
        <fullName evidence="2">F-box domain-containing protein</fullName>
    </recommendedName>
</protein>
<dbReference type="SUPFAM" id="SSF50969">
    <property type="entry name" value="YVTN repeat-like/Quinoprotein amine dehydrogenase"/>
    <property type="match status" value="1"/>
</dbReference>
<dbReference type="Proteomes" id="UP000184546">
    <property type="component" value="Unassembled WGS sequence"/>
</dbReference>
<keyword evidence="4" id="KW-1185">Reference proteome</keyword>
<dbReference type="CDD" id="cd09917">
    <property type="entry name" value="F-box_SF"/>
    <property type="match status" value="1"/>
</dbReference>
<accession>A0A1L9X5V7</accession>
<dbReference type="PROSITE" id="PS50181">
    <property type="entry name" value="FBOX"/>
    <property type="match status" value="1"/>
</dbReference>
<gene>
    <name evidence="3" type="ORF">ASPACDRAFT_21518</name>
</gene>
<dbReference type="VEuPathDB" id="FungiDB:ASPACDRAFT_21518"/>